<name>A0ABY6HRY8_9ARCH</name>
<dbReference type="Pfam" id="PF08823">
    <property type="entry name" value="PG_binding_2"/>
    <property type="match status" value="1"/>
</dbReference>
<dbReference type="PANTHER" id="PTHR39328:SF1">
    <property type="entry name" value="BLL2871 PROTEIN"/>
    <property type="match status" value="1"/>
</dbReference>
<accession>A0ABY6HRY8</accession>
<dbReference type="InterPro" id="IPR014927">
    <property type="entry name" value="PG-bd_2"/>
</dbReference>
<gene>
    <name evidence="2" type="ORF">NEF87_002562</name>
</gene>
<reference evidence="2" key="1">
    <citation type="submission" date="2022-09" db="EMBL/GenBank/DDBJ databases">
        <title>Actin cytoskeleton and complex cell architecture in an #Asgard archaeon.</title>
        <authorList>
            <person name="Ponce Toledo R.I."/>
            <person name="Schleper C."/>
            <person name="Rodrigues Oliveira T."/>
            <person name="Wollweber F."/>
            <person name="Xu J."/>
            <person name="Rittmann S."/>
            <person name="Klingl A."/>
            <person name="Pilhofer M."/>
        </authorList>
    </citation>
    <scope>NUCLEOTIDE SEQUENCE</scope>
    <source>
        <strain evidence="2">B-35</strain>
    </source>
</reference>
<evidence type="ECO:0000259" key="1">
    <source>
        <dbReference type="Pfam" id="PF08823"/>
    </source>
</evidence>
<protein>
    <recommendedName>
        <fullName evidence="1">Putative peptidoglycan binding domain-containing protein</fullName>
    </recommendedName>
</protein>
<dbReference type="InterPro" id="IPR029055">
    <property type="entry name" value="Ntn_hydrolases_N"/>
</dbReference>
<dbReference type="EMBL" id="CP104013">
    <property type="protein sequence ID" value="UYP46277.1"/>
    <property type="molecule type" value="Genomic_DNA"/>
</dbReference>
<evidence type="ECO:0000313" key="3">
    <source>
        <dbReference type="Proteomes" id="UP001208689"/>
    </source>
</evidence>
<dbReference type="PANTHER" id="PTHR39328">
    <property type="entry name" value="BLL2871 PROTEIN"/>
    <property type="match status" value="1"/>
</dbReference>
<dbReference type="InterPro" id="IPR010430">
    <property type="entry name" value="DUF1028"/>
</dbReference>
<feature type="domain" description="Putative peptidoglycan binding" evidence="1">
    <location>
        <begin position="208"/>
        <end position="284"/>
    </location>
</feature>
<dbReference type="Gene3D" id="3.60.20.10">
    <property type="entry name" value="Glutamine Phosphoribosylpyrophosphate, subunit 1, domain 1"/>
    <property type="match status" value="1"/>
</dbReference>
<dbReference type="Pfam" id="PF06267">
    <property type="entry name" value="DUF1028"/>
    <property type="match status" value="1"/>
</dbReference>
<dbReference type="SUPFAM" id="SSF56235">
    <property type="entry name" value="N-terminal nucleophile aminohydrolases (Ntn hydrolases)"/>
    <property type="match status" value="1"/>
</dbReference>
<evidence type="ECO:0000313" key="2">
    <source>
        <dbReference type="EMBL" id="UYP46277.1"/>
    </source>
</evidence>
<dbReference type="Proteomes" id="UP001208689">
    <property type="component" value="Chromosome"/>
</dbReference>
<keyword evidence="3" id="KW-1185">Reference proteome</keyword>
<organism evidence="2 3">
    <name type="scientific">Candidatus Lokiarchaeum ossiferum</name>
    <dbReference type="NCBI Taxonomy" id="2951803"/>
    <lineage>
        <taxon>Archaea</taxon>
        <taxon>Promethearchaeati</taxon>
        <taxon>Promethearchaeota</taxon>
        <taxon>Promethearchaeia</taxon>
        <taxon>Promethearchaeales</taxon>
        <taxon>Promethearchaeaceae</taxon>
        <taxon>Candidatus Lokiarchaeum</taxon>
    </lineage>
</organism>
<proteinExistence type="predicted"/>
<sequence length="301" mass="33468">MTFSIVAYDPNTGDFGVAVQSKFICVGPVVPFAQANVGAVATQAHCNTSFGPRGLELMGSGMKADDALKKILANDELKDHRQVGLIDSYGNATAFTGKECFHWAGHIIGDHFTCQGNILISADTVEGMAKAYETTKGDLPTRLLAALHSADQEGRGDARGQQSASLLVVREKGGYGGFTDRWVDIRVDEHPHPIKELHRIFQIYDMTMLERENPARLLPLDKNRIENIIAVLEELGYLSSNHGGPRDSWTTEYAKAFENWIGINNFENKWRNDGKIWQSIYDYMLKEKGTPFVSLKKMSEI</sequence>